<dbReference type="NCBIfam" id="TIGR03769">
    <property type="entry name" value="P_ac_wall_RPT"/>
    <property type="match status" value="1"/>
</dbReference>
<organism evidence="2 3">
    <name type="scientific">Lentzea atacamensis</name>
    <dbReference type="NCBI Taxonomy" id="531938"/>
    <lineage>
        <taxon>Bacteria</taxon>
        <taxon>Bacillati</taxon>
        <taxon>Actinomycetota</taxon>
        <taxon>Actinomycetes</taxon>
        <taxon>Pseudonocardiales</taxon>
        <taxon>Pseudonocardiaceae</taxon>
        <taxon>Lentzea</taxon>
    </lineage>
</organism>
<dbReference type="InterPro" id="IPR022435">
    <property type="entry name" value="Surface-anchored_actinobac"/>
</dbReference>
<dbReference type="RefSeq" id="WP_109639424.1">
    <property type="nucleotide sequence ID" value="NZ_QGHB01000010.1"/>
</dbReference>
<feature type="signal peptide" evidence="1">
    <location>
        <begin position="1"/>
        <end position="25"/>
    </location>
</feature>
<sequence length="212" mass="21750">MRFRALAAAALATGLTLFATGTAQAAVTISHGHVDALDIDWTGSALTLDIRDHTVSPAVDRDPSTVTLEAVSASKTTVPASSAYSFLGSPGSPVWILPQSQASGILWPGFSTEGVPTGVLQGNSVTAKLISVTGPADFSTYTTNAFGTPTVWFDSGNGLPDSRAVAVNTHSHANWAFEAAGTYTLVFEVTATTSAGTAVSTGQKSYTLTVQP</sequence>
<feature type="chain" id="PRO_5016325408" evidence="1">
    <location>
        <begin position="26"/>
        <end position="212"/>
    </location>
</feature>
<accession>A0A316HTZ2</accession>
<dbReference type="EMBL" id="QGHB01000010">
    <property type="protein sequence ID" value="PWK83600.1"/>
    <property type="molecule type" value="Genomic_DNA"/>
</dbReference>
<protein>
    <submittedName>
        <fullName evidence="2">Surface-anchored protein</fullName>
    </submittedName>
</protein>
<dbReference type="NCBIfam" id="NF038134">
    <property type="entry name" value="choice_anch_M"/>
    <property type="match status" value="1"/>
</dbReference>
<reference evidence="2 3" key="1">
    <citation type="submission" date="2018-05" db="EMBL/GenBank/DDBJ databases">
        <title>Genomic Encyclopedia of Type Strains, Phase IV (KMG-IV): sequencing the most valuable type-strain genomes for metagenomic binning, comparative biology and taxonomic classification.</title>
        <authorList>
            <person name="Goeker M."/>
        </authorList>
    </citation>
    <scope>NUCLEOTIDE SEQUENCE [LARGE SCALE GENOMIC DNA]</scope>
    <source>
        <strain evidence="2 3">DSM 45480</strain>
    </source>
</reference>
<dbReference type="AlphaFoldDB" id="A0A316HTZ2"/>
<keyword evidence="1" id="KW-0732">Signal</keyword>
<evidence type="ECO:0000313" key="3">
    <source>
        <dbReference type="Proteomes" id="UP000246005"/>
    </source>
</evidence>
<comment type="caution">
    <text evidence="2">The sequence shown here is derived from an EMBL/GenBank/DDBJ whole genome shotgun (WGS) entry which is preliminary data.</text>
</comment>
<dbReference type="Proteomes" id="UP000246005">
    <property type="component" value="Unassembled WGS sequence"/>
</dbReference>
<name>A0A316HTZ2_9PSEU</name>
<evidence type="ECO:0000313" key="2">
    <source>
        <dbReference type="EMBL" id="PWK83600.1"/>
    </source>
</evidence>
<evidence type="ECO:0000256" key="1">
    <source>
        <dbReference type="SAM" id="SignalP"/>
    </source>
</evidence>
<gene>
    <name evidence="2" type="ORF">C8D88_11056</name>
</gene>
<proteinExistence type="predicted"/>